<proteinExistence type="predicted"/>
<dbReference type="Gene3D" id="1.10.533.10">
    <property type="entry name" value="Death Domain, Fas"/>
    <property type="match status" value="3"/>
</dbReference>
<dbReference type="KEGG" id="lak:106162963"/>
<feature type="domain" description="CARD" evidence="1">
    <location>
        <begin position="280"/>
        <end position="371"/>
    </location>
</feature>
<dbReference type="InterPro" id="IPR011029">
    <property type="entry name" value="DEATH-like_dom_sf"/>
</dbReference>
<dbReference type="PROSITE" id="PS50209">
    <property type="entry name" value="CARD"/>
    <property type="match status" value="3"/>
</dbReference>
<evidence type="ECO:0000313" key="2">
    <source>
        <dbReference type="Proteomes" id="UP000085678"/>
    </source>
</evidence>
<reference evidence="3" key="1">
    <citation type="submission" date="2025-08" db="UniProtKB">
        <authorList>
            <consortium name="RefSeq"/>
        </authorList>
    </citation>
    <scope>IDENTIFICATION</scope>
    <source>
        <tissue evidence="3">Gonads</tissue>
    </source>
</reference>
<dbReference type="Proteomes" id="UP000085678">
    <property type="component" value="Unplaced"/>
</dbReference>
<dbReference type="InterPro" id="IPR037939">
    <property type="entry name" value="CRADD"/>
</dbReference>
<dbReference type="PANTHER" id="PTHR15034:SF5">
    <property type="entry name" value="DEATH DOMAIN-CONTAINING PROTEIN CRADD"/>
    <property type="match status" value="1"/>
</dbReference>
<dbReference type="RefSeq" id="XP_013395876.1">
    <property type="nucleotide sequence ID" value="XM_013540422.1"/>
</dbReference>
<feature type="domain" description="CARD" evidence="1">
    <location>
        <begin position="149"/>
        <end position="240"/>
    </location>
</feature>
<dbReference type="SUPFAM" id="SSF47986">
    <property type="entry name" value="DEATH domain"/>
    <property type="match status" value="3"/>
</dbReference>
<dbReference type="PANTHER" id="PTHR15034">
    <property type="entry name" value="DEATH DOMAIN-CONTAINING PROTEIN CRADD"/>
    <property type="match status" value="1"/>
</dbReference>
<dbReference type="InParanoid" id="A0A1S3IDE0"/>
<evidence type="ECO:0000259" key="1">
    <source>
        <dbReference type="PROSITE" id="PS50209"/>
    </source>
</evidence>
<dbReference type="Pfam" id="PF00619">
    <property type="entry name" value="CARD"/>
    <property type="match status" value="3"/>
</dbReference>
<dbReference type="GO" id="GO:0002020">
    <property type="term" value="F:protease binding"/>
    <property type="evidence" value="ECO:0007669"/>
    <property type="project" value="InterPro"/>
</dbReference>
<dbReference type="AlphaFoldDB" id="A0A1S3IDE0"/>
<dbReference type="CDD" id="cd01671">
    <property type="entry name" value="CARD"/>
    <property type="match status" value="3"/>
</dbReference>
<evidence type="ECO:0000313" key="3">
    <source>
        <dbReference type="RefSeq" id="XP_013395876.1"/>
    </source>
</evidence>
<protein>
    <submittedName>
        <fullName evidence="3">Uncharacterized protein LOC106162963</fullName>
    </submittedName>
</protein>
<dbReference type="SMART" id="SM00114">
    <property type="entry name" value="CARD"/>
    <property type="match status" value="3"/>
</dbReference>
<organism evidence="2 3">
    <name type="scientific">Lingula anatina</name>
    <name type="common">Brachiopod</name>
    <name type="synonym">Lingula unguis</name>
    <dbReference type="NCBI Taxonomy" id="7574"/>
    <lineage>
        <taxon>Eukaryota</taxon>
        <taxon>Metazoa</taxon>
        <taxon>Spiralia</taxon>
        <taxon>Lophotrochozoa</taxon>
        <taxon>Brachiopoda</taxon>
        <taxon>Linguliformea</taxon>
        <taxon>Lingulata</taxon>
        <taxon>Lingulida</taxon>
        <taxon>Linguloidea</taxon>
        <taxon>Lingulidae</taxon>
        <taxon>Lingula</taxon>
    </lineage>
</organism>
<dbReference type="GeneID" id="106162963"/>
<dbReference type="InterPro" id="IPR001315">
    <property type="entry name" value="CARD"/>
</dbReference>
<keyword evidence="2" id="KW-1185">Reference proteome</keyword>
<sequence length="372" mass="43240">MDKLWKLAINKNHTELLENLEVLRVIPHLYQNNILDDDDEDDIVSTNGREAKCEVLFGYILRKDPALDPFGHFIRALQCTNQNHLADRLTNSYTWLEQEGYGNMDIPENILNDPCVKKAQESCKPQLGYLKSRHQSSDRQFAVVCGTDMDKLWKLAINKNHTELLENLEVLRVIPHLYQNNILDDDDEDDIVSTNGREAKCEVLFGYILRKDPALDPFGHFIRALQCTNQNHLADRLTNSYTWLEQVKKAQESCKPQLGYLNSRHQSSDRQFAVVCENDMELLRRQAIKKNYKLLLRDMNANELLSDLYRNNVINHNQMVIIKAKHSRPDQCECLIGYILRANPELEPLRHFVSALREIKQDHLANSIESTY</sequence>
<dbReference type="GO" id="GO:0070513">
    <property type="term" value="F:death domain binding"/>
    <property type="evidence" value="ECO:0007669"/>
    <property type="project" value="InterPro"/>
</dbReference>
<gene>
    <name evidence="3" type="primary">LOC106162963</name>
</gene>
<feature type="domain" description="CARD" evidence="1">
    <location>
        <begin position="1"/>
        <end position="92"/>
    </location>
</feature>
<accession>A0A1S3IDE0</accession>
<dbReference type="GO" id="GO:0042981">
    <property type="term" value="P:regulation of apoptotic process"/>
    <property type="evidence" value="ECO:0007669"/>
    <property type="project" value="InterPro"/>
</dbReference>
<name>A0A1S3IDE0_LINAN</name>